<protein>
    <submittedName>
        <fullName evidence="1">Uncharacterized protein</fullName>
    </submittedName>
</protein>
<dbReference type="Proteomes" id="UP000006832">
    <property type="component" value="Chromosome"/>
</dbReference>
<proteinExistence type="predicted"/>
<sequence>MKFFELRLLNKKQLRNGLIMYNYTVYVKRLNDNFKKQEHTKIVDSTISNAK</sequence>
<organism evidence="1 2">
    <name type="scientific">Rickettsia rickettsii (strain Sheila Smith)</name>
    <dbReference type="NCBI Taxonomy" id="392021"/>
    <lineage>
        <taxon>Bacteria</taxon>
        <taxon>Pseudomonadati</taxon>
        <taxon>Pseudomonadota</taxon>
        <taxon>Alphaproteobacteria</taxon>
        <taxon>Rickettsiales</taxon>
        <taxon>Rickettsiaceae</taxon>
        <taxon>Rickettsieae</taxon>
        <taxon>Rickettsia</taxon>
        <taxon>spotted fever group</taxon>
    </lineage>
</organism>
<evidence type="ECO:0000313" key="2">
    <source>
        <dbReference type="Proteomes" id="UP000006832"/>
    </source>
</evidence>
<dbReference type="AlphaFoldDB" id="A0A0H3AV37"/>
<dbReference type="EMBL" id="CP000848">
    <property type="protein sequence ID" value="ABV75648.1"/>
    <property type="molecule type" value="Genomic_DNA"/>
</dbReference>
<dbReference type="KEGG" id="rri:A1G_00260"/>
<accession>A0A0H3AV37</accession>
<evidence type="ECO:0000313" key="1">
    <source>
        <dbReference type="EMBL" id="ABV75648.1"/>
    </source>
</evidence>
<dbReference type="HOGENOM" id="CLU_3103304_0_0_5"/>
<name>A0A0H3AV37_RICRS</name>
<reference evidence="2" key="1">
    <citation type="submission" date="2007-09" db="EMBL/GenBank/DDBJ databases">
        <title>Complete genome sequence of Rickettsia rickettsii.</title>
        <authorList>
            <person name="Madan A."/>
            <person name="Fahey J."/>
            <person name="Helton E."/>
            <person name="Ketteman M."/>
            <person name="Madan A."/>
            <person name="Rodrigues S."/>
            <person name="Sanchez A."/>
            <person name="Dasch G."/>
            <person name="Eremeeva M."/>
        </authorList>
    </citation>
    <scope>NUCLEOTIDE SEQUENCE [LARGE SCALE GENOMIC DNA]</scope>
    <source>
        <strain evidence="2">Sheila Smith</strain>
    </source>
</reference>
<gene>
    <name evidence="1" type="ordered locus">A1G_00260</name>
</gene>